<dbReference type="Gene3D" id="2.40.10.10">
    <property type="entry name" value="Trypsin-like serine proteases"/>
    <property type="match status" value="2"/>
</dbReference>
<dbReference type="GO" id="GO:0006508">
    <property type="term" value="P:proteolysis"/>
    <property type="evidence" value="ECO:0007669"/>
    <property type="project" value="InterPro"/>
</dbReference>
<feature type="signal peptide" evidence="3">
    <location>
        <begin position="1"/>
        <end position="21"/>
    </location>
</feature>
<accession>A0A2C9GUK3</accession>
<dbReference type="Proteomes" id="UP000075883">
    <property type="component" value="Unassembled WGS sequence"/>
</dbReference>
<dbReference type="GO" id="GO:0004252">
    <property type="term" value="F:serine-type endopeptidase activity"/>
    <property type="evidence" value="ECO:0007669"/>
    <property type="project" value="InterPro"/>
</dbReference>
<dbReference type="SMART" id="SM00020">
    <property type="entry name" value="Tryp_SPc"/>
    <property type="match status" value="1"/>
</dbReference>
<evidence type="ECO:0000256" key="3">
    <source>
        <dbReference type="SAM" id="SignalP"/>
    </source>
</evidence>
<dbReference type="InterPro" id="IPR001254">
    <property type="entry name" value="Trypsin_dom"/>
</dbReference>
<dbReference type="PANTHER" id="PTHR24258">
    <property type="entry name" value="SERINE PROTEASE-RELATED"/>
    <property type="match status" value="1"/>
</dbReference>
<dbReference type="InterPro" id="IPR041515">
    <property type="entry name" value="PPAF-2-like_Clip"/>
</dbReference>
<evidence type="ECO:0000256" key="2">
    <source>
        <dbReference type="ARBA" id="ARBA00024195"/>
    </source>
</evidence>
<dbReference type="FunFam" id="2.40.10.10:FF:000068">
    <property type="entry name" value="transmembrane protease serine 2"/>
    <property type="match status" value="1"/>
</dbReference>
<evidence type="ECO:0000313" key="6">
    <source>
        <dbReference type="Proteomes" id="UP000075883"/>
    </source>
</evidence>
<comment type="similarity">
    <text evidence="2">Belongs to the peptidase S1 family. CLIP subfamily.</text>
</comment>
<keyword evidence="1" id="KW-1015">Disulfide bond</keyword>
<feature type="domain" description="Peptidase S1" evidence="4">
    <location>
        <begin position="153"/>
        <end position="406"/>
    </location>
</feature>
<dbReference type="Pfam" id="PF18322">
    <property type="entry name" value="CLIP_1"/>
    <property type="match status" value="1"/>
</dbReference>
<feature type="chain" id="PRO_5013061815" description="Peptidase S1 domain-containing protein" evidence="3">
    <location>
        <begin position="22"/>
        <end position="426"/>
    </location>
</feature>
<proteinExistence type="inferred from homology"/>
<dbReference type="EnsemblMetazoa" id="ACUA029113-RA">
    <property type="protein sequence ID" value="ACUA029113-PA"/>
    <property type="gene ID" value="ACUA029113"/>
</dbReference>
<dbReference type="EMBL" id="AXCM01000677">
    <property type="status" value="NOT_ANNOTATED_CDS"/>
    <property type="molecule type" value="Genomic_DNA"/>
</dbReference>
<keyword evidence="6" id="KW-1185">Reference proteome</keyword>
<dbReference type="VEuPathDB" id="VectorBase:ACUA029113"/>
<protein>
    <recommendedName>
        <fullName evidence="4">Peptidase S1 domain-containing protein</fullName>
    </recommendedName>
</protein>
<reference evidence="5" key="2">
    <citation type="submission" date="2020-05" db="UniProtKB">
        <authorList>
            <consortium name="EnsemblMetazoa"/>
        </authorList>
    </citation>
    <scope>IDENTIFICATION</scope>
    <source>
        <strain evidence="5">A-37</strain>
    </source>
</reference>
<reference evidence="6" key="1">
    <citation type="submission" date="2013-09" db="EMBL/GenBank/DDBJ databases">
        <title>The Genome Sequence of Anopheles culicifacies species A.</title>
        <authorList>
            <consortium name="The Broad Institute Genomics Platform"/>
            <person name="Neafsey D.E."/>
            <person name="Besansky N."/>
            <person name="Howell P."/>
            <person name="Walton C."/>
            <person name="Young S.K."/>
            <person name="Zeng Q."/>
            <person name="Gargeya S."/>
            <person name="Fitzgerald M."/>
            <person name="Haas B."/>
            <person name="Abouelleil A."/>
            <person name="Allen A.W."/>
            <person name="Alvarado L."/>
            <person name="Arachchi H.M."/>
            <person name="Berlin A.M."/>
            <person name="Chapman S.B."/>
            <person name="Gainer-Dewar J."/>
            <person name="Goldberg J."/>
            <person name="Griggs A."/>
            <person name="Gujja S."/>
            <person name="Hansen M."/>
            <person name="Howarth C."/>
            <person name="Imamovic A."/>
            <person name="Ireland A."/>
            <person name="Larimer J."/>
            <person name="McCowan C."/>
            <person name="Murphy C."/>
            <person name="Pearson M."/>
            <person name="Poon T.W."/>
            <person name="Priest M."/>
            <person name="Roberts A."/>
            <person name="Saif S."/>
            <person name="Shea T."/>
            <person name="Sisk P."/>
            <person name="Sykes S."/>
            <person name="Wortman J."/>
            <person name="Nusbaum C."/>
            <person name="Birren B."/>
        </authorList>
    </citation>
    <scope>NUCLEOTIDE SEQUENCE [LARGE SCALE GENOMIC DNA]</scope>
    <source>
        <strain evidence="6">A-37</strain>
    </source>
</reference>
<name>A0A2C9GUK3_9DIPT</name>
<dbReference type="InterPro" id="IPR043504">
    <property type="entry name" value="Peptidase_S1_PA_chymotrypsin"/>
</dbReference>
<evidence type="ECO:0000313" key="5">
    <source>
        <dbReference type="EnsemblMetazoa" id="ACUA029113-PA"/>
    </source>
</evidence>
<dbReference type="AlphaFoldDB" id="A0A2C9GUK3"/>
<dbReference type="SUPFAM" id="SSF50494">
    <property type="entry name" value="Trypsin-like serine proteases"/>
    <property type="match status" value="1"/>
</dbReference>
<dbReference type="PROSITE" id="PS50240">
    <property type="entry name" value="TRYPSIN_DOM"/>
    <property type="match status" value="1"/>
</dbReference>
<organism evidence="5 6">
    <name type="scientific">Anopheles culicifacies</name>
    <dbReference type="NCBI Taxonomy" id="139723"/>
    <lineage>
        <taxon>Eukaryota</taxon>
        <taxon>Metazoa</taxon>
        <taxon>Ecdysozoa</taxon>
        <taxon>Arthropoda</taxon>
        <taxon>Hexapoda</taxon>
        <taxon>Insecta</taxon>
        <taxon>Pterygota</taxon>
        <taxon>Neoptera</taxon>
        <taxon>Endopterygota</taxon>
        <taxon>Diptera</taxon>
        <taxon>Nematocera</taxon>
        <taxon>Culicoidea</taxon>
        <taxon>Culicidae</taxon>
        <taxon>Anophelinae</taxon>
        <taxon>Anopheles</taxon>
        <taxon>culicifacies species complex</taxon>
    </lineage>
</organism>
<sequence length="426" mass="47630">MASRVWWIISFNILCSGITSGYNIVTGPELTCTTASGEEGICVYQYQCSDGVINTSGENIIDIRQNVDDCNDTLLKCCLEPSDLSTPTTQANDSNAAINTTFIPGPEVGEVTTEDESVPAVSTTPSNRPAVKVPLYDREGCGHRNPNGVIFTIENNQFSETEYGEFPWAVAIFVRTKDHSLQYLCGGALIERAAVLTTATCLYSYRADVSSLVVRVGEWDMSTVHEPITHIDSEAEKIYLHPQYSRTSKINDIAIVILHETLDLNHTIGVVCLPPPTRDPCGAELIGVGWGDVPNFVEPRKLPQTILKKAHLRHLLHDLCQQTLRKLMHRPYLLHHSFICAETQTPEMLPCRGDTGSPYMQEIEHGNDRYYLVGLSSWGFNCNIQRAPTVLTNVAYHREWIDEVIKGEDLSIWSYTYEPSLYNEEE</sequence>
<dbReference type="STRING" id="139723.A0A2C9GUK3"/>
<dbReference type="CDD" id="cd00190">
    <property type="entry name" value="Tryp_SPc"/>
    <property type="match status" value="1"/>
</dbReference>
<dbReference type="InterPro" id="IPR009003">
    <property type="entry name" value="Peptidase_S1_PA"/>
</dbReference>
<keyword evidence="3" id="KW-0732">Signal</keyword>
<evidence type="ECO:0000256" key="1">
    <source>
        <dbReference type="ARBA" id="ARBA00023157"/>
    </source>
</evidence>
<evidence type="ECO:0000259" key="4">
    <source>
        <dbReference type="PROSITE" id="PS50240"/>
    </source>
</evidence>
<dbReference type="Pfam" id="PF00089">
    <property type="entry name" value="Trypsin"/>
    <property type="match status" value="1"/>
</dbReference>